<dbReference type="AlphaFoldDB" id="A0A3E5ALJ8"/>
<organism evidence="3 4">
    <name type="scientific">Agathobacter rectalis</name>
    <dbReference type="NCBI Taxonomy" id="39491"/>
    <lineage>
        <taxon>Bacteria</taxon>
        <taxon>Bacillati</taxon>
        <taxon>Bacillota</taxon>
        <taxon>Clostridia</taxon>
        <taxon>Lachnospirales</taxon>
        <taxon>Lachnospiraceae</taxon>
        <taxon>Agathobacter</taxon>
    </lineage>
</organism>
<dbReference type="Proteomes" id="UP000260970">
    <property type="component" value="Unassembled WGS sequence"/>
</dbReference>
<gene>
    <name evidence="3" type="ORF">DXB72_12225</name>
</gene>
<dbReference type="Pfam" id="PF14191">
    <property type="entry name" value="YodL"/>
    <property type="match status" value="1"/>
</dbReference>
<comment type="caution">
    <text evidence="3">The sequence shown here is derived from an EMBL/GenBank/DDBJ whole genome shotgun (WGS) entry which is preliminary data.</text>
</comment>
<dbReference type="InterPro" id="IPR040568">
    <property type="entry name" value="LPD16"/>
</dbReference>
<dbReference type="RefSeq" id="WP_117690734.1">
    <property type="nucleotide sequence ID" value="NZ_QSUE01000011.1"/>
</dbReference>
<evidence type="ECO:0000313" key="3">
    <source>
        <dbReference type="EMBL" id="RGN21569.1"/>
    </source>
</evidence>
<accession>A0A3E5ALJ8</accession>
<protein>
    <submittedName>
        <fullName evidence="3">Uncharacterized protein</fullName>
    </submittedName>
</protein>
<evidence type="ECO:0000259" key="1">
    <source>
        <dbReference type="Pfam" id="PF14191"/>
    </source>
</evidence>
<evidence type="ECO:0000313" key="4">
    <source>
        <dbReference type="Proteomes" id="UP000260970"/>
    </source>
</evidence>
<dbReference type="Pfam" id="PF18830">
    <property type="entry name" value="LPD16"/>
    <property type="match status" value="1"/>
</dbReference>
<evidence type="ECO:0000259" key="2">
    <source>
        <dbReference type="Pfam" id="PF18830"/>
    </source>
</evidence>
<dbReference type="EMBL" id="QSUG01000013">
    <property type="protein sequence ID" value="RGN21569.1"/>
    <property type="molecule type" value="Genomic_DNA"/>
</dbReference>
<dbReference type="InterPro" id="IPR025923">
    <property type="entry name" value="YodL-like_dom"/>
</dbReference>
<proteinExistence type="predicted"/>
<reference evidence="3 4" key="1">
    <citation type="submission" date="2018-08" db="EMBL/GenBank/DDBJ databases">
        <title>A genome reference for cultivated species of the human gut microbiota.</title>
        <authorList>
            <person name="Zou Y."/>
            <person name="Xue W."/>
            <person name="Luo G."/>
        </authorList>
    </citation>
    <scope>NUCLEOTIDE SEQUENCE [LARGE SCALE GENOMIC DNA]</scope>
    <source>
        <strain evidence="3 4">OM05-6AA</strain>
    </source>
</reference>
<name>A0A3E5ALJ8_9FIRM</name>
<dbReference type="InterPro" id="IPR043519">
    <property type="entry name" value="NT_sf"/>
</dbReference>
<feature type="domain" description="YodL-like" evidence="1">
    <location>
        <begin position="21"/>
        <end position="120"/>
    </location>
</feature>
<dbReference type="SUPFAM" id="SSF81301">
    <property type="entry name" value="Nucleotidyltransferase"/>
    <property type="match status" value="1"/>
</dbReference>
<feature type="domain" description="Large polyvalent protein-associated" evidence="2">
    <location>
        <begin position="313"/>
        <end position="392"/>
    </location>
</feature>
<sequence length="548" mass="62965">MEYKTLLDREKKLLSGSEDMYGIYQLKENEETSKFIFQNSDWHVRHNVDIVRENYELLYVAPLEDSMDLEDLYMLFNLVDKPADFKGHSMSVSDVVVISKGGNVTSHFVDSFGFTDVPDFAYGDKAKERISYYVISDIDSWANNSLNRAELERFDNLSDAVLKYADYRYGTDAPKQSIAAFGMNVNGSEFDLVYAEHSDNVLSLDFTYNDNVLNDESFKSKIRDICIELEVSKVRVHRKMKPDEIKDFTRNRFKTHLENTGCDDIAFYMDNFDKVYEKGNLDKYKPSESQKRIVEDVSFVEWNQNNPYFTFVEPDELEYSIDDGNMFVGIHRCDDGYDFSVYDSDYSVIDGGVYDNPDISIYSAFKNVSDDYLPETRELKLIDYDDFTEKVDLVEQAHMNNLHVVKDFKDKTGEMFNDIDGWDASDIEADVWNYVSSKIKECKMDAIIVDAVISGSRCRGLENDTSDIDVVVEYIGDVREDALFNVLNDVENNGSYEFGGVKVDINPITADQTGTLAEYLPQVEKYLNEKKADLSIGKSNSTPKRKGR</sequence>